<keyword evidence="4" id="KW-1185">Reference proteome</keyword>
<dbReference type="Gene3D" id="6.10.140.1340">
    <property type="match status" value="2"/>
</dbReference>
<accession>A0A7U8C8Z4</accession>
<feature type="transmembrane region" description="Helical" evidence="1">
    <location>
        <begin position="7"/>
        <end position="25"/>
    </location>
</feature>
<dbReference type="RefSeq" id="WP_007022734.1">
    <property type="nucleotide sequence ID" value="NZ_CH724127.1"/>
</dbReference>
<feature type="domain" description="Inner membrane protein YgaP-like transmembrane" evidence="2">
    <location>
        <begin position="71"/>
        <end position="127"/>
    </location>
</feature>
<name>A0A7U8C8Z4_NEPCE</name>
<organism evidence="3 4">
    <name type="scientific">Neptuniibacter caesariensis</name>
    <dbReference type="NCBI Taxonomy" id="207954"/>
    <lineage>
        <taxon>Bacteria</taxon>
        <taxon>Pseudomonadati</taxon>
        <taxon>Pseudomonadota</taxon>
        <taxon>Gammaproteobacteria</taxon>
        <taxon>Oceanospirillales</taxon>
        <taxon>Oceanospirillaceae</taxon>
        <taxon>Neptuniibacter</taxon>
    </lineage>
</organism>
<sequence>MSINAALRLMAGVVILFSLAMGTYINANWYFLTGFVGLNLFQSGFTQWCPAVFFFQKMGLKAESCSMAGMSVNQGLHIIAGAIVLLTVAPVLFLSADIMLLVVTAVVGASLAQSAFTGWCPAMMIAKMLGFKKTEVVS</sequence>
<keyword evidence="1" id="KW-0812">Transmembrane</keyword>
<gene>
    <name evidence="3" type="ORF">MED92_03588</name>
</gene>
<keyword evidence="1" id="KW-1133">Transmembrane helix</keyword>
<proteinExistence type="predicted"/>
<dbReference type="AlphaFoldDB" id="A0A7U8C8Z4"/>
<dbReference type="OrthoDB" id="9799383at2"/>
<evidence type="ECO:0000313" key="3">
    <source>
        <dbReference type="EMBL" id="EAR61999.1"/>
    </source>
</evidence>
<dbReference type="Proteomes" id="UP000002171">
    <property type="component" value="Unassembled WGS sequence"/>
</dbReference>
<evidence type="ECO:0000259" key="2">
    <source>
        <dbReference type="Pfam" id="PF11127"/>
    </source>
</evidence>
<feature type="transmembrane region" description="Helical" evidence="1">
    <location>
        <begin position="100"/>
        <end position="125"/>
    </location>
</feature>
<keyword evidence="1" id="KW-0472">Membrane</keyword>
<feature type="transmembrane region" description="Helical" evidence="1">
    <location>
        <begin position="31"/>
        <end position="55"/>
    </location>
</feature>
<feature type="transmembrane region" description="Helical" evidence="1">
    <location>
        <begin position="76"/>
        <end position="94"/>
    </location>
</feature>
<dbReference type="EMBL" id="AAOW01000005">
    <property type="protein sequence ID" value="EAR61999.1"/>
    <property type="molecule type" value="Genomic_DNA"/>
</dbReference>
<evidence type="ECO:0000313" key="4">
    <source>
        <dbReference type="Proteomes" id="UP000002171"/>
    </source>
</evidence>
<protein>
    <recommendedName>
        <fullName evidence="2">Inner membrane protein YgaP-like transmembrane domain-containing protein</fullName>
    </recommendedName>
</protein>
<dbReference type="Pfam" id="PF11127">
    <property type="entry name" value="YgaP-like_TM"/>
    <property type="match status" value="2"/>
</dbReference>
<comment type="caution">
    <text evidence="3">The sequence shown here is derived from an EMBL/GenBank/DDBJ whole genome shotgun (WGS) entry which is preliminary data.</text>
</comment>
<reference evidence="3 4" key="1">
    <citation type="submission" date="2006-02" db="EMBL/GenBank/DDBJ databases">
        <authorList>
            <person name="Pinhassi J."/>
            <person name="Pedros-Alio C."/>
            <person name="Ferriera S."/>
            <person name="Johnson J."/>
            <person name="Kravitz S."/>
            <person name="Halpern A."/>
            <person name="Remington K."/>
            <person name="Beeson K."/>
            <person name="Tran B."/>
            <person name="Rogers Y.-H."/>
            <person name="Friedman R."/>
            <person name="Venter J.C."/>
        </authorList>
    </citation>
    <scope>NUCLEOTIDE SEQUENCE [LARGE SCALE GENOMIC DNA]</scope>
    <source>
        <strain evidence="3 4">MED92</strain>
    </source>
</reference>
<evidence type="ECO:0000256" key="1">
    <source>
        <dbReference type="SAM" id="Phobius"/>
    </source>
</evidence>
<feature type="domain" description="Inner membrane protein YgaP-like transmembrane" evidence="2">
    <location>
        <begin position="2"/>
        <end position="56"/>
    </location>
</feature>
<dbReference type="InterPro" id="IPR021309">
    <property type="entry name" value="YgaP-like_TM"/>
</dbReference>